<evidence type="ECO:0000313" key="3">
    <source>
        <dbReference type="Proteomes" id="UP000394068"/>
    </source>
</evidence>
<dbReference type="InterPro" id="IPR009327">
    <property type="entry name" value="Cupin_DUF985"/>
</dbReference>
<dbReference type="SUPFAM" id="SSF51182">
    <property type="entry name" value="RmlC-like cupins"/>
    <property type="match status" value="1"/>
</dbReference>
<dbReference type="AlphaFoldDB" id="A0A4U9XJ01"/>
<organism evidence="2 3">
    <name type="scientific">Streptococcus pseudoporcinus</name>
    <dbReference type="NCBI Taxonomy" id="361101"/>
    <lineage>
        <taxon>Bacteria</taxon>
        <taxon>Bacillati</taxon>
        <taxon>Bacillota</taxon>
        <taxon>Bacilli</taxon>
        <taxon>Lactobacillales</taxon>
        <taxon>Streptococcaceae</taxon>
        <taxon>Streptococcus</taxon>
    </lineage>
</organism>
<dbReference type="Proteomes" id="UP000394068">
    <property type="component" value="Unassembled WGS sequence"/>
</dbReference>
<dbReference type="InterPro" id="IPR014710">
    <property type="entry name" value="RmlC-like_jellyroll"/>
</dbReference>
<reference evidence="2 3" key="1">
    <citation type="submission" date="2019-05" db="EMBL/GenBank/DDBJ databases">
        <authorList>
            <consortium name="Pathogen Informatics"/>
        </authorList>
    </citation>
    <scope>NUCLEOTIDE SEQUENCE [LARGE SCALE GENOMIC DNA]</scope>
    <source>
        <strain evidence="2 3">NCTC5386</strain>
    </source>
</reference>
<name>A0A4U9XJ01_9STRE</name>
<dbReference type="CDD" id="cd06121">
    <property type="entry name" value="cupin_YML079wp"/>
    <property type="match status" value="1"/>
</dbReference>
<dbReference type="PANTHER" id="PTHR33387:SF3">
    <property type="entry name" value="DUF985 DOMAIN-CONTAINING PROTEIN"/>
    <property type="match status" value="1"/>
</dbReference>
<dbReference type="Pfam" id="PF06172">
    <property type="entry name" value="Cupin_5"/>
    <property type="match status" value="1"/>
</dbReference>
<feature type="domain" description="DUF985" evidence="1">
    <location>
        <begin position="5"/>
        <end position="137"/>
    </location>
</feature>
<dbReference type="InterPro" id="IPR011051">
    <property type="entry name" value="RmlC_Cupin_sf"/>
</dbReference>
<dbReference type="Gene3D" id="2.60.120.10">
    <property type="entry name" value="Jelly Rolls"/>
    <property type="match status" value="1"/>
</dbReference>
<sequence length="160" mass="18399">MATSEEIIHSLGLKAHPEGGYFRQMEKSSNHLLMEGKCKSLYTSIYFLLEKGNPSRFHRLTSDEMWYFHLGQPLTIHLLYPDGTYKKVVLGPDLKKDQCLQFRVPKGIIFGSTVEQDYALVSCMVAPGFEFSDFELLSQDSLLKDYPEQEEIIKRLTLSK</sequence>
<dbReference type="EMBL" id="CABEHT010000001">
    <property type="protein sequence ID" value="VTS12966.1"/>
    <property type="molecule type" value="Genomic_DNA"/>
</dbReference>
<evidence type="ECO:0000259" key="1">
    <source>
        <dbReference type="Pfam" id="PF06172"/>
    </source>
</evidence>
<accession>A0A4U9XJ01</accession>
<dbReference type="InterPro" id="IPR039935">
    <property type="entry name" value="YML079W-like"/>
</dbReference>
<protein>
    <submittedName>
        <fullName evidence="2">Uncharacterized conserved protein</fullName>
    </submittedName>
</protein>
<dbReference type="PANTHER" id="PTHR33387">
    <property type="entry name" value="RMLC-LIKE JELLY ROLL FOLD PROTEIN"/>
    <property type="match status" value="1"/>
</dbReference>
<gene>
    <name evidence="2" type="ORF">NCTC5386_00796</name>
</gene>
<proteinExistence type="predicted"/>
<dbReference type="RefSeq" id="WP_077323121.1">
    <property type="nucleotide sequence ID" value="NZ_CABEHT010000001.1"/>
</dbReference>
<evidence type="ECO:0000313" key="2">
    <source>
        <dbReference type="EMBL" id="VTS12966.1"/>
    </source>
</evidence>